<comment type="function">
    <text evidence="9 11">Component of the Mediator complex, a coactivator involved in the regulated transcription of nearly all RNA polymerase II-dependent genes. Mediator functions as a bridge to convey information from gene-specific regulatory proteins to the basal RNA polymerase II transcription machinery. Mediator is recruited to promoters by direct interactions with regulatory proteins and serves as a scaffold for the assembly of a functional preinitiation complex with RNA polymerase II and the general transcription factors.</text>
</comment>
<evidence type="ECO:0000256" key="5">
    <source>
        <dbReference type="ARBA" id="ARBA00023054"/>
    </source>
</evidence>
<evidence type="ECO:0000256" key="1">
    <source>
        <dbReference type="ARBA" id="ARBA00004123"/>
    </source>
</evidence>
<dbReference type="InterPro" id="IPR039242">
    <property type="entry name" value="MED9_metazoa"/>
</dbReference>
<evidence type="ECO:0000256" key="12">
    <source>
        <dbReference type="SAM" id="Coils"/>
    </source>
</evidence>
<protein>
    <recommendedName>
        <fullName evidence="3 11">Mediator of RNA polymerase II transcription subunit 9</fullName>
    </recommendedName>
    <alternativeName>
        <fullName evidence="10 11">Mediator complex subunit 9</fullName>
    </alternativeName>
</protein>
<evidence type="ECO:0000256" key="4">
    <source>
        <dbReference type="ARBA" id="ARBA00023015"/>
    </source>
</evidence>
<proteinExistence type="inferred from homology"/>
<keyword evidence="7 11" id="KW-0804">Transcription</keyword>
<evidence type="ECO:0000256" key="6">
    <source>
        <dbReference type="ARBA" id="ARBA00023159"/>
    </source>
</evidence>
<comment type="subunit">
    <text evidence="11">Component of the Mediator complex.</text>
</comment>
<organism evidence="13">
    <name type="scientific">Cuerna arida</name>
    <dbReference type="NCBI Taxonomy" id="1464854"/>
    <lineage>
        <taxon>Eukaryota</taxon>
        <taxon>Metazoa</taxon>
        <taxon>Ecdysozoa</taxon>
        <taxon>Arthropoda</taxon>
        <taxon>Hexapoda</taxon>
        <taxon>Insecta</taxon>
        <taxon>Pterygota</taxon>
        <taxon>Neoptera</taxon>
        <taxon>Paraneoptera</taxon>
        <taxon>Hemiptera</taxon>
        <taxon>Auchenorrhyncha</taxon>
        <taxon>Membracoidea</taxon>
        <taxon>Cicadellidae</taxon>
        <taxon>Cicadellinae</taxon>
        <taxon>Proconiini</taxon>
        <taxon>Cuerna</taxon>
    </lineage>
</organism>
<feature type="coiled-coil region" evidence="12">
    <location>
        <begin position="55"/>
        <end position="113"/>
    </location>
</feature>
<keyword evidence="5 12" id="KW-0175">Coiled coil</keyword>
<dbReference type="InterPro" id="IPR011425">
    <property type="entry name" value="Med9"/>
</dbReference>
<evidence type="ECO:0000256" key="9">
    <source>
        <dbReference type="ARBA" id="ARBA00025687"/>
    </source>
</evidence>
<evidence type="ECO:0000256" key="7">
    <source>
        <dbReference type="ARBA" id="ARBA00023163"/>
    </source>
</evidence>
<dbReference type="AlphaFoldDB" id="A0A1B6GE45"/>
<name>A0A1B6GE45_9HEMI</name>
<comment type="similarity">
    <text evidence="2 11">Belongs to the Mediator complex subunit 9 family.</text>
</comment>
<dbReference type="InterPro" id="IPR037212">
    <property type="entry name" value="Med7/Med21-like"/>
</dbReference>
<evidence type="ECO:0000256" key="11">
    <source>
        <dbReference type="RuleBase" id="RU364145"/>
    </source>
</evidence>
<gene>
    <name evidence="11" type="primary">MED9</name>
    <name evidence="13" type="ORF">g.30924</name>
</gene>
<reference evidence="13" key="1">
    <citation type="submission" date="2015-11" db="EMBL/GenBank/DDBJ databases">
        <title>De novo transcriptome assembly of four potential Pierce s Disease insect vectors from Arizona vineyards.</title>
        <authorList>
            <person name="Tassone E.E."/>
        </authorList>
    </citation>
    <scope>NUCLEOTIDE SEQUENCE</scope>
</reference>
<keyword evidence="6 11" id="KW-0010">Activator</keyword>
<accession>A0A1B6GE45</accession>
<evidence type="ECO:0000313" key="13">
    <source>
        <dbReference type="EMBL" id="JAS60708.1"/>
    </source>
</evidence>
<dbReference type="EMBL" id="GECZ01009061">
    <property type="protein sequence ID" value="JAS60708.1"/>
    <property type="molecule type" value="Transcribed_RNA"/>
</dbReference>
<evidence type="ECO:0000256" key="2">
    <source>
        <dbReference type="ARBA" id="ARBA00008089"/>
    </source>
</evidence>
<evidence type="ECO:0000256" key="10">
    <source>
        <dbReference type="ARBA" id="ARBA00031260"/>
    </source>
</evidence>
<dbReference type="PANTHER" id="PTHR20844">
    <property type="entry name" value="MEDIATOR OF RNA POLYMERASE II TRANSCRIPTION, SUBUNIT 9"/>
    <property type="match status" value="1"/>
</dbReference>
<sequence>MDVHAINNDQQEQTPTDYKPLTVENLDVDFLPLIYDIIRSVERDPHDNAQKSSQSQDISQKVIELHNKLEQAKKQVRRLPGVEYSKEEQLEKLETLRKQLRLKRELLQKYRNMYLLDSPKP</sequence>
<dbReference type="GO" id="GO:0006357">
    <property type="term" value="P:regulation of transcription by RNA polymerase II"/>
    <property type="evidence" value="ECO:0007669"/>
    <property type="project" value="InterPro"/>
</dbReference>
<dbReference type="SUPFAM" id="SSF140718">
    <property type="entry name" value="Mediator hinge subcomplex-like"/>
    <property type="match status" value="1"/>
</dbReference>
<dbReference type="GO" id="GO:0003712">
    <property type="term" value="F:transcription coregulator activity"/>
    <property type="evidence" value="ECO:0007669"/>
    <property type="project" value="InterPro"/>
</dbReference>
<dbReference type="GO" id="GO:0016592">
    <property type="term" value="C:mediator complex"/>
    <property type="evidence" value="ECO:0007669"/>
    <property type="project" value="InterPro"/>
</dbReference>
<comment type="subcellular location">
    <subcellularLocation>
        <location evidence="1 11">Nucleus</location>
    </subcellularLocation>
</comment>
<keyword evidence="4 11" id="KW-0805">Transcription regulation</keyword>
<dbReference type="PANTHER" id="PTHR20844:SF0">
    <property type="entry name" value="MEDIATOR OF RNA POLYMERASE II TRANSCRIPTION SUBUNIT 9"/>
    <property type="match status" value="1"/>
</dbReference>
<dbReference type="Pfam" id="PF07544">
    <property type="entry name" value="Med9"/>
    <property type="match status" value="1"/>
</dbReference>
<keyword evidence="8 11" id="KW-0539">Nucleus</keyword>
<evidence type="ECO:0000256" key="3">
    <source>
        <dbReference type="ARBA" id="ARBA00020636"/>
    </source>
</evidence>
<evidence type="ECO:0000256" key="8">
    <source>
        <dbReference type="ARBA" id="ARBA00023242"/>
    </source>
</evidence>